<evidence type="ECO:0000313" key="2">
    <source>
        <dbReference type="Proteomes" id="UP001141806"/>
    </source>
</evidence>
<dbReference type="PANTHER" id="PTHR15503">
    <property type="entry name" value="LDOC1 RELATED"/>
    <property type="match status" value="1"/>
</dbReference>
<reference evidence="1" key="1">
    <citation type="journal article" date="2023" name="Plant J.">
        <title>The genome of the king protea, Protea cynaroides.</title>
        <authorList>
            <person name="Chang J."/>
            <person name="Duong T.A."/>
            <person name="Schoeman C."/>
            <person name="Ma X."/>
            <person name="Roodt D."/>
            <person name="Barker N."/>
            <person name="Li Z."/>
            <person name="Van de Peer Y."/>
            <person name="Mizrachi E."/>
        </authorList>
    </citation>
    <scope>NUCLEOTIDE SEQUENCE</scope>
    <source>
        <tissue evidence="1">Young leaves</tissue>
    </source>
</reference>
<dbReference type="InterPro" id="IPR032567">
    <property type="entry name" value="RTL1-rel"/>
</dbReference>
<dbReference type="Proteomes" id="UP001141806">
    <property type="component" value="Unassembled WGS sequence"/>
</dbReference>
<organism evidence="1 2">
    <name type="scientific">Protea cynaroides</name>
    <dbReference type="NCBI Taxonomy" id="273540"/>
    <lineage>
        <taxon>Eukaryota</taxon>
        <taxon>Viridiplantae</taxon>
        <taxon>Streptophyta</taxon>
        <taxon>Embryophyta</taxon>
        <taxon>Tracheophyta</taxon>
        <taxon>Spermatophyta</taxon>
        <taxon>Magnoliopsida</taxon>
        <taxon>Proteales</taxon>
        <taxon>Proteaceae</taxon>
        <taxon>Protea</taxon>
    </lineage>
</organism>
<keyword evidence="2" id="KW-1185">Reference proteome</keyword>
<evidence type="ECO:0000313" key="1">
    <source>
        <dbReference type="EMBL" id="KAJ4959955.1"/>
    </source>
</evidence>
<dbReference type="SUPFAM" id="SSF56672">
    <property type="entry name" value="DNA/RNA polymerases"/>
    <property type="match status" value="1"/>
</dbReference>
<dbReference type="PANTHER" id="PTHR15503:SF45">
    <property type="entry name" value="RNA-DIRECTED DNA POLYMERASE HOMOLOG"/>
    <property type="match status" value="1"/>
</dbReference>
<dbReference type="EMBL" id="JAMYWD010000009">
    <property type="protein sequence ID" value="KAJ4959955.1"/>
    <property type="molecule type" value="Genomic_DNA"/>
</dbReference>
<gene>
    <name evidence="1" type="ORF">NE237_019865</name>
</gene>
<name>A0A9Q0H653_9MAGN</name>
<comment type="caution">
    <text evidence="1">The sequence shown here is derived from an EMBL/GenBank/DDBJ whole genome shotgun (WGS) entry which is preliminary data.</text>
</comment>
<accession>A0A9Q0H653</accession>
<sequence>MDWLARHSTNLLCAEKKLTFKDKKGAEFNFAGTKLPCNQKLILSALKARKCLKKGGVGYLVLVVDLTKEAPRMEDIDVMRDFLGVFLEELPGLPLDRATEFVTDLIPGAAPVSKAPYRMAPTELKELKVQLQELLDKGYIRPSISPWGAPVLFVNKKDGSV</sequence>
<dbReference type="InterPro" id="IPR043502">
    <property type="entry name" value="DNA/RNA_pol_sf"/>
</dbReference>
<dbReference type="Gene3D" id="3.10.10.10">
    <property type="entry name" value="HIV Type 1 Reverse Transcriptase, subunit A, domain 1"/>
    <property type="match status" value="1"/>
</dbReference>
<evidence type="ECO:0008006" key="3">
    <source>
        <dbReference type="Google" id="ProtNLM"/>
    </source>
</evidence>
<proteinExistence type="predicted"/>
<protein>
    <recommendedName>
        <fullName evidence="3">Reverse transcriptase domain-containing protein</fullName>
    </recommendedName>
</protein>
<dbReference type="AlphaFoldDB" id="A0A9Q0H653"/>
<dbReference type="OrthoDB" id="2431547at2759"/>